<protein>
    <submittedName>
        <fullName evidence="5">ABC-type multidrug transport system ATPase subunit</fullName>
    </submittedName>
</protein>
<keyword evidence="6" id="KW-1185">Reference proteome</keyword>
<dbReference type="PROSITE" id="PS50893">
    <property type="entry name" value="ABC_TRANSPORTER_2"/>
    <property type="match status" value="1"/>
</dbReference>
<dbReference type="InterPro" id="IPR027417">
    <property type="entry name" value="P-loop_NTPase"/>
</dbReference>
<feature type="domain" description="ABC transporter" evidence="4">
    <location>
        <begin position="4"/>
        <end position="230"/>
    </location>
</feature>
<dbReference type="GO" id="GO:0016887">
    <property type="term" value="F:ATP hydrolysis activity"/>
    <property type="evidence" value="ECO:0007669"/>
    <property type="project" value="InterPro"/>
</dbReference>
<dbReference type="InterPro" id="IPR003439">
    <property type="entry name" value="ABC_transporter-like_ATP-bd"/>
</dbReference>
<dbReference type="InterPro" id="IPR003593">
    <property type="entry name" value="AAA+_ATPase"/>
</dbReference>
<evidence type="ECO:0000256" key="1">
    <source>
        <dbReference type="ARBA" id="ARBA00022448"/>
    </source>
</evidence>
<evidence type="ECO:0000256" key="2">
    <source>
        <dbReference type="ARBA" id="ARBA00022741"/>
    </source>
</evidence>
<keyword evidence="1" id="KW-0813">Transport</keyword>
<dbReference type="GO" id="GO:0005524">
    <property type="term" value="F:ATP binding"/>
    <property type="evidence" value="ECO:0007669"/>
    <property type="project" value="UniProtKB-KW"/>
</dbReference>
<dbReference type="EMBL" id="JACIDE010000016">
    <property type="protein sequence ID" value="MBB4074502.1"/>
    <property type="molecule type" value="Genomic_DNA"/>
</dbReference>
<evidence type="ECO:0000259" key="4">
    <source>
        <dbReference type="PROSITE" id="PS50893"/>
    </source>
</evidence>
<dbReference type="SUPFAM" id="SSF52540">
    <property type="entry name" value="P-loop containing nucleoside triphosphate hydrolases"/>
    <property type="match status" value="1"/>
</dbReference>
<dbReference type="SMART" id="SM00382">
    <property type="entry name" value="AAA"/>
    <property type="match status" value="1"/>
</dbReference>
<keyword evidence="2" id="KW-0547">Nucleotide-binding</keyword>
<dbReference type="RefSeq" id="WP_183184859.1">
    <property type="nucleotide sequence ID" value="NZ_BMNP01000015.1"/>
</dbReference>
<dbReference type="InterPro" id="IPR017871">
    <property type="entry name" value="ABC_transporter-like_CS"/>
</dbReference>
<evidence type="ECO:0000256" key="3">
    <source>
        <dbReference type="ARBA" id="ARBA00022840"/>
    </source>
</evidence>
<evidence type="ECO:0000313" key="5">
    <source>
        <dbReference type="EMBL" id="MBB4074502.1"/>
    </source>
</evidence>
<proteinExistence type="predicted"/>
<dbReference type="PANTHER" id="PTHR42939:SF1">
    <property type="entry name" value="ABC TRANSPORTER ATP-BINDING PROTEIN ALBC-RELATED"/>
    <property type="match status" value="1"/>
</dbReference>
<reference evidence="5 6" key="1">
    <citation type="submission" date="2020-08" db="EMBL/GenBank/DDBJ databases">
        <title>Genomic Encyclopedia of Type Strains, Phase IV (KMG-IV): sequencing the most valuable type-strain genomes for metagenomic binning, comparative biology and taxonomic classification.</title>
        <authorList>
            <person name="Goeker M."/>
        </authorList>
    </citation>
    <scope>NUCLEOTIDE SEQUENCE [LARGE SCALE GENOMIC DNA]</scope>
    <source>
        <strain evidence="5 6">DSM 17075</strain>
    </source>
</reference>
<accession>A0A840DSG4</accession>
<sequence>MTALDVAGVAKTYKTKYALMPVSLQATSGECVVLCGGNGAGKSTLLHILAGVLAPTAGTVALHGVSLQKNREAYISQIGYMPDDFHAPPMMTVQEFLSFYASLRYVSSEKIEKTLHDIGLEKQKKEWIKHLSKGMRQRLLFGQALLGEPKLLLLDEPTNGLDPFWVDRFVDILKERKKNGTIIVFSTHMMDVAAEVGDRVLFMKNGEIVKQIEPADSHRKEETVLQLLKLHRQL</sequence>
<gene>
    <name evidence="5" type="ORF">GGR02_002269</name>
</gene>
<name>A0A840DSG4_9BACL</name>
<dbReference type="CDD" id="cd03230">
    <property type="entry name" value="ABC_DR_subfamily_A"/>
    <property type="match status" value="1"/>
</dbReference>
<dbReference type="Proteomes" id="UP000559598">
    <property type="component" value="Unassembled WGS sequence"/>
</dbReference>
<dbReference type="InterPro" id="IPR051782">
    <property type="entry name" value="ABC_Transporter_VariousFunc"/>
</dbReference>
<dbReference type="AlphaFoldDB" id="A0A840DSG4"/>
<dbReference type="Gene3D" id="3.40.50.300">
    <property type="entry name" value="P-loop containing nucleotide triphosphate hydrolases"/>
    <property type="match status" value="1"/>
</dbReference>
<organism evidence="5 6">
    <name type="scientific">Anoxybacteroides voinovskiense</name>
    <dbReference type="NCBI Taxonomy" id="230470"/>
    <lineage>
        <taxon>Bacteria</taxon>
        <taxon>Bacillati</taxon>
        <taxon>Bacillota</taxon>
        <taxon>Bacilli</taxon>
        <taxon>Bacillales</taxon>
        <taxon>Anoxybacillaceae</taxon>
        <taxon>Anoxybacteroides</taxon>
    </lineage>
</organism>
<dbReference type="PROSITE" id="PS00211">
    <property type="entry name" value="ABC_TRANSPORTER_1"/>
    <property type="match status" value="1"/>
</dbReference>
<comment type="caution">
    <text evidence="5">The sequence shown here is derived from an EMBL/GenBank/DDBJ whole genome shotgun (WGS) entry which is preliminary data.</text>
</comment>
<evidence type="ECO:0000313" key="6">
    <source>
        <dbReference type="Proteomes" id="UP000559598"/>
    </source>
</evidence>
<dbReference type="Pfam" id="PF00005">
    <property type="entry name" value="ABC_tran"/>
    <property type="match status" value="1"/>
</dbReference>
<keyword evidence="3" id="KW-0067">ATP-binding</keyword>
<dbReference type="PANTHER" id="PTHR42939">
    <property type="entry name" value="ABC TRANSPORTER ATP-BINDING PROTEIN ALBC-RELATED"/>
    <property type="match status" value="1"/>
</dbReference>